<evidence type="ECO:0000313" key="1">
    <source>
        <dbReference type="EMBL" id="KAG7156501.1"/>
    </source>
</evidence>
<organism evidence="1 2">
    <name type="scientific">Homarus americanus</name>
    <name type="common">American lobster</name>
    <dbReference type="NCBI Taxonomy" id="6706"/>
    <lineage>
        <taxon>Eukaryota</taxon>
        <taxon>Metazoa</taxon>
        <taxon>Ecdysozoa</taxon>
        <taxon>Arthropoda</taxon>
        <taxon>Crustacea</taxon>
        <taxon>Multicrustacea</taxon>
        <taxon>Malacostraca</taxon>
        <taxon>Eumalacostraca</taxon>
        <taxon>Eucarida</taxon>
        <taxon>Decapoda</taxon>
        <taxon>Pleocyemata</taxon>
        <taxon>Astacidea</taxon>
        <taxon>Nephropoidea</taxon>
        <taxon>Nephropidae</taxon>
        <taxon>Homarus</taxon>
    </lineage>
</organism>
<reference evidence="1" key="1">
    <citation type="journal article" date="2021" name="Sci. Adv.">
        <title>The American lobster genome reveals insights on longevity, neural, and immune adaptations.</title>
        <authorList>
            <person name="Polinski J.M."/>
            <person name="Zimin A.V."/>
            <person name="Clark K.F."/>
            <person name="Kohn A.B."/>
            <person name="Sadowski N."/>
            <person name="Timp W."/>
            <person name="Ptitsyn A."/>
            <person name="Khanna P."/>
            <person name="Romanova D.Y."/>
            <person name="Williams P."/>
            <person name="Greenwood S.J."/>
            <person name="Moroz L.L."/>
            <person name="Walt D.R."/>
            <person name="Bodnar A.G."/>
        </authorList>
    </citation>
    <scope>NUCLEOTIDE SEQUENCE</scope>
    <source>
        <strain evidence="1">GMGI-L3</strain>
    </source>
</reference>
<evidence type="ECO:0000313" key="2">
    <source>
        <dbReference type="Proteomes" id="UP000747542"/>
    </source>
</evidence>
<accession>A0A8J5MM51</accession>
<dbReference type="AlphaFoldDB" id="A0A8J5MM51"/>
<keyword evidence="2" id="KW-1185">Reference proteome</keyword>
<proteinExistence type="predicted"/>
<comment type="caution">
    <text evidence="1">The sequence shown here is derived from an EMBL/GenBank/DDBJ whole genome shotgun (WGS) entry which is preliminary data.</text>
</comment>
<dbReference type="EMBL" id="JAHLQT010039062">
    <property type="protein sequence ID" value="KAG7156501.1"/>
    <property type="molecule type" value="Genomic_DNA"/>
</dbReference>
<sequence>MLYLVPIVQQHCTVRCVLSANVTKLGELAPEEEDGSELMTTESPVLLVDSVMTGGELDWDEVTQGFVLGAFFYGYCVTQASLLQLSVFPQSLGGDWQSCMGHGSSLGLASWQAACLPYSRPWPPAHTTASSLLSESFKDSFRAQRSLACSLLWYAGCPQRNGLGSSPMFVSVSI</sequence>
<name>A0A8J5MM51_HOMAM</name>
<protein>
    <submittedName>
        <fullName evidence="1">Uncharacterized protein</fullName>
    </submittedName>
</protein>
<gene>
    <name evidence="1" type="ORF">Hamer_G006464</name>
</gene>
<dbReference type="Proteomes" id="UP000747542">
    <property type="component" value="Unassembled WGS sequence"/>
</dbReference>